<reference evidence="1" key="2">
    <citation type="journal article" date="2020" name="Nat. Commun.">
        <title>Large-scale genome sequencing of mycorrhizal fungi provides insights into the early evolution of symbiotic traits.</title>
        <authorList>
            <person name="Miyauchi S."/>
            <person name="Kiss E."/>
            <person name="Kuo A."/>
            <person name="Drula E."/>
            <person name="Kohler A."/>
            <person name="Sanchez-Garcia M."/>
            <person name="Morin E."/>
            <person name="Andreopoulos B."/>
            <person name="Barry K.W."/>
            <person name="Bonito G."/>
            <person name="Buee M."/>
            <person name="Carver A."/>
            <person name="Chen C."/>
            <person name="Cichocki N."/>
            <person name="Clum A."/>
            <person name="Culley D."/>
            <person name="Crous P.W."/>
            <person name="Fauchery L."/>
            <person name="Girlanda M."/>
            <person name="Hayes R.D."/>
            <person name="Keri Z."/>
            <person name="LaButti K."/>
            <person name="Lipzen A."/>
            <person name="Lombard V."/>
            <person name="Magnuson J."/>
            <person name="Maillard F."/>
            <person name="Murat C."/>
            <person name="Nolan M."/>
            <person name="Ohm R.A."/>
            <person name="Pangilinan J."/>
            <person name="Pereira M.F."/>
            <person name="Perotto S."/>
            <person name="Peter M."/>
            <person name="Pfister S."/>
            <person name="Riley R."/>
            <person name="Sitrit Y."/>
            <person name="Stielow J.B."/>
            <person name="Szollosi G."/>
            <person name="Zifcakova L."/>
            <person name="Stursova M."/>
            <person name="Spatafora J.W."/>
            <person name="Tedersoo L."/>
            <person name="Vaario L.M."/>
            <person name="Yamada A."/>
            <person name="Yan M."/>
            <person name="Wang P."/>
            <person name="Xu J."/>
            <person name="Bruns T."/>
            <person name="Baldrian P."/>
            <person name="Vilgalys R."/>
            <person name="Dunand C."/>
            <person name="Henrissat B."/>
            <person name="Grigoriev I.V."/>
            <person name="Hibbett D."/>
            <person name="Nagy L.G."/>
            <person name="Martin F.M."/>
        </authorList>
    </citation>
    <scope>NUCLEOTIDE SEQUENCE</scope>
    <source>
        <strain evidence="1">P2</strain>
    </source>
</reference>
<sequence>MQARGKIKISKNTYKNLISYIHLVVESSDFDMNLPLKGSKSNILLSRSTATLGQQLCSSGNSRTTTVATTELRWLLTKRLLLTQQPPPRISAAMRITTTARTRNPMTVWKGKWFSVYPSARIKMMELQCPPYRGFQKTLYCCYIAKSYSMESNSMHSAEVNGYLHLHEDACVSSARTVYSYPLSQGLHTSARRSVCKGRGFEP</sequence>
<accession>A0ACB6Z5G1</accession>
<gene>
    <name evidence="1" type="ORF">BDM02DRAFT_829443</name>
</gene>
<evidence type="ECO:0000313" key="1">
    <source>
        <dbReference type="EMBL" id="KAF9644886.1"/>
    </source>
</evidence>
<reference evidence="1" key="1">
    <citation type="submission" date="2019-10" db="EMBL/GenBank/DDBJ databases">
        <authorList>
            <consortium name="DOE Joint Genome Institute"/>
            <person name="Kuo A."/>
            <person name="Miyauchi S."/>
            <person name="Kiss E."/>
            <person name="Drula E."/>
            <person name="Kohler A."/>
            <person name="Sanchez-Garcia M."/>
            <person name="Andreopoulos B."/>
            <person name="Barry K.W."/>
            <person name="Bonito G."/>
            <person name="Buee M."/>
            <person name="Carver A."/>
            <person name="Chen C."/>
            <person name="Cichocki N."/>
            <person name="Clum A."/>
            <person name="Culley D."/>
            <person name="Crous P.W."/>
            <person name="Fauchery L."/>
            <person name="Girlanda M."/>
            <person name="Hayes R."/>
            <person name="Keri Z."/>
            <person name="Labutti K."/>
            <person name="Lipzen A."/>
            <person name="Lombard V."/>
            <person name="Magnuson J."/>
            <person name="Maillard F."/>
            <person name="Morin E."/>
            <person name="Murat C."/>
            <person name="Nolan M."/>
            <person name="Ohm R."/>
            <person name="Pangilinan J."/>
            <person name="Pereira M."/>
            <person name="Perotto S."/>
            <person name="Peter M."/>
            <person name="Riley R."/>
            <person name="Sitrit Y."/>
            <person name="Stielow B."/>
            <person name="Szollosi G."/>
            <person name="Zifcakova L."/>
            <person name="Stursova M."/>
            <person name="Spatafora J.W."/>
            <person name="Tedersoo L."/>
            <person name="Vaario L.-M."/>
            <person name="Yamada A."/>
            <person name="Yan M."/>
            <person name="Wang P."/>
            <person name="Xu J."/>
            <person name="Bruns T."/>
            <person name="Baldrian P."/>
            <person name="Vilgalys R."/>
            <person name="Henrissat B."/>
            <person name="Grigoriev I.V."/>
            <person name="Hibbett D."/>
            <person name="Nagy L.G."/>
            <person name="Martin F.M."/>
        </authorList>
    </citation>
    <scope>NUCLEOTIDE SEQUENCE</scope>
    <source>
        <strain evidence="1">P2</strain>
    </source>
</reference>
<protein>
    <submittedName>
        <fullName evidence="1">Uncharacterized protein</fullName>
    </submittedName>
</protein>
<dbReference type="Proteomes" id="UP000886501">
    <property type="component" value="Unassembled WGS sequence"/>
</dbReference>
<proteinExistence type="predicted"/>
<comment type="caution">
    <text evidence="1">The sequence shown here is derived from an EMBL/GenBank/DDBJ whole genome shotgun (WGS) entry which is preliminary data.</text>
</comment>
<evidence type="ECO:0000313" key="2">
    <source>
        <dbReference type="Proteomes" id="UP000886501"/>
    </source>
</evidence>
<keyword evidence="2" id="KW-1185">Reference proteome</keyword>
<name>A0ACB6Z5G1_THEGA</name>
<dbReference type="EMBL" id="MU118114">
    <property type="protein sequence ID" value="KAF9644886.1"/>
    <property type="molecule type" value="Genomic_DNA"/>
</dbReference>
<organism evidence="1 2">
    <name type="scientific">Thelephora ganbajun</name>
    <name type="common">Ganba fungus</name>
    <dbReference type="NCBI Taxonomy" id="370292"/>
    <lineage>
        <taxon>Eukaryota</taxon>
        <taxon>Fungi</taxon>
        <taxon>Dikarya</taxon>
        <taxon>Basidiomycota</taxon>
        <taxon>Agaricomycotina</taxon>
        <taxon>Agaricomycetes</taxon>
        <taxon>Thelephorales</taxon>
        <taxon>Thelephoraceae</taxon>
        <taxon>Thelephora</taxon>
    </lineage>
</organism>